<comment type="caution">
    <text evidence="1">The sequence shown here is derived from an EMBL/GenBank/DDBJ whole genome shotgun (WGS) entry which is preliminary data.</text>
</comment>
<dbReference type="Proteomes" id="UP000823773">
    <property type="component" value="Unassembled WGS sequence"/>
</dbReference>
<protein>
    <submittedName>
        <fullName evidence="1">LLM family oxidoreductase</fullName>
    </submittedName>
</protein>
<evidence type="ECO:0000313" key="2">
    <source>
        <dbReference type="Proteomes" id="UP000823773"/>
    </source>
</evidence>
<evidence type="ECO:0000313" key="1">
    <source>
        <dbReference type="EMBL" id="MBP1874189.1"/>
    </source>
</evidence>
<organism evidence="1 2">
    <name type="scientific">Ensifer adhaerens</name>
    <name type="common">Sinorhizobium morelense</name>
    <dbReference type="NCBI Taxonomy" id="106592"/>
    <lineage>
        <taxon>Bacteria</taxon>
        <taxon>Pseudomonadati</taxon>
        <taxon>Pseudomonadota</taxon>
        <taxon>Alphaproteobacteria</taxon>
        <taxon>Hyphomicrobiales</taxon>
        <taxon>Rhizobiaceae</taxon>
        <taxon>Sinorhizobium/Ensifer group</taxon>
        <taxon>Ensifer</taxon>
    </lineage>
</organism>
<dbReference type="EMBL" id="JAGGJR010000006">
    <property type="protein sequence ID" value="MBP1874189.1"/>
    <property type="molecule type" value="Genomic_DNA"/>
</dbReference>
<reference evidence="1" key="1">
    <citation type="submission" date="2021-03" db="EMBL/GenBank/DDBJ databases">
        <title>Genomic Encyclopedia of Type Strains, Phase IV (KMG-IV): sequencing the most valuable type-strain genomes for metagenomic binning, comparative biology and taxonomic classification.</title>
        <authorList>
            <person name="Goeker M."/>
        </authorList>
    </citation>
    <scope>NUCLEOTIDE SEQUENCE</scope>
    <source>
        <strain evidence="1">DSM 18131</strain>
    </source>
</reference>
<accession>A0ACC5SZX1</accession>
<name>A0ACC5SZX1_ENSAD</name>
<keyword evidence="2" id="KW-1185">Reference proteome</keyword>
<proteinExistence type="predicted"/>
<gene>
    <name evidence="1" type="ORF">J2Z19_003913</name>
</gene>
<sequence length="377" mass="41006">MFPGCAFAACPCANYLSVNKDTMGTMELGLYTFADVDPNAADKGREGQRRLANLLEEIELADQVGLDVFGLGEHHRPDYAASAPAVILAAAAARTKAIRLTSAVTVLSSDDPVRVFQQFSTLDLISNGRAEIMAGRGSFIESFPLFGQSLDDYDQLFAEKLDLLMALRETEKVSWAGEMRPAISDRGVYPRPLQDMLPLWIAVGGTPQSVARAGALGLPVALAIIGGEPRRFAPLFDLYREAARRAGQDAAKLKTSINVHGFIADTTDIAADQFYGPQAEVMNRIGRERGWGPTNRAHFDQARSPAGNLFLGDPETVAEKIVENWKLFRNDRFLLQMAIGPMPHDQIMRGIELYGTKVAPLVRKALADEKAGQAVSA</sequence>